<feature type="region of interest" description="Disordered" evidence="1">
    <location>
        <begin position="30"/>
        <end position="58"/>
    </location>
</feature>
<gene>
    <name evidence="2" type="ORF">Ga0061064_1124</name>
</gene>
<dbReference type="AlphaFoldDB" id="A0A0K6H2P2"/>
<feature type="compositionally biased region" description="Acidic residues" evidence="1">
    <location>
        <begin position="42"/>
        <end position="51"/>
    </location>
</feature>
<reference evidence="3" key="1">
    <citation type="submission" date="2015-08" db="EMBL/GenBank/DDBJ databases">
        <authorList>
            <person name="Varghese N."/>
        </authorList>
    </citation>
    <scope>NUCLEOTIDE SEQUENCE [LARGE SCALE GENOMIC DNA]</scope>
    <source>
        <strain evidence="3">DSM 27808</strain>
    </source>
</reference>
<dbReference type="Proteomes" id="UP000182598">
    <property type="component" value="Unassembled WGS sequence"/>
</dbReference>
<evidence type="ECO:0000313" key="2">
    <source>
        <dbReference type="EMBL" id="CUA85155.1"/>
    </source>
</evidence>
<accession>A0A0K6H2P2</accession>
<dbReference type="OrthoDB" id="6241315at2"/>
<proteinExistence type="predicted"/>
<name>A0A0K6H2P2_9GAMM</name>
<feature type="compositionally biased region" description="Basic and acidic residues" evidence="1">
    <location>
        <begin position="30"/>
        <end position="41"/>
    </location>
</feature>
<dbReference type="InterPro" id="IPR021550">
    <property type="entry name" value="DUF2897"/>
</dbReference>
<sequence>MVWIMILVAVGIIIGNLMLLRHSAHIKMPSLKDKQPRHSDDQDAWDNDDWDKDNWNKD</sequence>
<protein>
    <recommendedName>
        <fullName evidence="4">DUF2897 domain-containing protein</fullName>
    </recommendedName>
</protein>
<evidence type="ECO:0000256" key="1">
    <source>
        <dbReference type="SAM" id="MobiDB-lite"/>
    </source>
</evidence>
<dbReference type="EMBL" id="CYHB01000002">
    <property type="protein sequence ID" value="CUA85155.1"/>
    <property type="molecule type" value="Genomic_DNA"/>
</dbReference>
<dbReference type="Pfam" id="PF11446">
    <property type="entry name" value="DUF2897"/>
    <property type="match status" value="1"/>
</dbReference>
<evidence type="ECO:0008006" key="4">
    <source>
        <dbReference type="Google" id="ProtNLM"/>
    </source>
</evidence>
<organism evidence="2 3">
    <name type="scientific">Pseudidiomarina woesei</name>
    <dbReference type="NCBI Taxonomy" id="1381080"/>
    <lineage>
        <taxon>Bacteria</taxon>
        <taxon>Pseudomonadati</taxon>
        <taxon>Pseudomonadota</taxon>
        <taxon>Gammaproteobacteria</taxon>
        <taxon>Alteromonadales</taxon>
        <taxon>Idiomarinaceae</taxon>
        <taxon>Pseudidiomarina</taxon>
    </lineage>
</organism>
<evidence type="ECO:0000313" key="3">
    <source>
        <dbReference type="Proteomes" id="UP000182598"/>
    </source>
</evidence>
<keyword evidence="3" id="KW-1185">Reference proteome</keyword>